<dbReference type="Proteomes" id="UP000305883">
    <property type="component" value="Unassembled WGS sequence"/>
</dbReference>
<protein>
    <recommendedName>
        <fullName evidence="2">DUF7514 domain-containing protein</fullName>
    </recommendedName>
</protein>
<feature type="compositionally biased region" description="Basic and acidic residues" evidence="1">
    <location>
        <begin position="197"/>
        <end position="208"/>
    </location>
</feature>
<accession>A0A4T0WIQ9</accession>
<dbReference type="PANTHER" id="PTHR39611">
    <property type="entry name" value="HYDROXYPROLINE-RICH GLYCOPROTEIN DZ-HRGP-RELATED"/>
    <property type="match status" value="1"/>
</dbReference>
<dbReference type="EMBL" id="MWPZ01000001">
    <property type="protein sequence ID" value="TID06611.1"/>
    <property type="molecule type" value="Genomic_DNA"/>
</dbReference>
<dbReference type="InterPro" id="IPR055936">
    <property type="entry name" value="DUF7514"/>
</dbReference>
<organism evidence="3 4">
    <name type="scientific">Colletotrichum higginsianum</name>
    <dbReference type="NCBI Taxonomy" id="80884"/>
    <lineage>
        <taxon>Eukaryota</taxon>
        <taxon>Fungi</taxon>
        <taxon>Dikarya</taxon>
        <taxon>Ascomycota</taxon>
        <taxon>Pezizomycotina</taxon>
        <taxon>Sordariomycetes</taxon>
        <taxon>Hypocreomycetidae</taxon>
        <taxon>Glomerellales</taxon>
        <taxon>Glomerellaceae</taxon>
        <taxon>Colletotrichum</taxon>
        <taxon>Colletotrichum destructivum species complex</taxon>
    </lineage>
</organism>
<dbReference type="Pfam" id="PF24355">
    <property type="entry name" value="DUF7514"/>
    <property type="match status" value="1"/>
</dbReference>
<evidence type="ECO:0000256" key="1">
    <source>
        <dbReference type="SAM" id="MobiDB-lite"/>
    </source>
</evidence>
<evidence type="ECO:0000313" key="3">
    <source>
        <dbReference type="EMBL" id="TID06611.1"/>
    </source>
</evidence>
<sequence>MATATAEADSKESSARPQPQPQTRPSDPKPSNYYGYLFSPEKAPTPILDSLLRAIALHIITDIGDKHVQALTPQKLAAFYKAVGGDYDSLFIEMPHPAISYIWQVTGCQHSMQPSDNDFDAPSVPALTLRGFVRWESIEILLSPEEHVPFIQQAVRSWNLKHPETGEPFPPDLPAEALPSLPDAGIEKWHKECAEKLRKAASPKDEPASPKTAPARPVERDEPRFKSAYVHVRNPYPKASPKPSPPPRGPQTDYFAPPTRPPVAYSHVPGHPANRTLRTTVVAVASLTSHLLRRKPPTPPPSTCIPAGPLCSPADIASLDTTRHRRRPIPTSRRVLEASGGLTRIIPTSRRRRASGAWVQRRCPSRHQHRMVRPQELVFIVPI</sequence>
<dbReference type="OrthoDB" id="5420895at2759"/>
<feature type="region of interest" description="Disordered" evidence="1">
    <location>
        <begin position="1"/>
        <end position="35"/>
    </location>
</feature>
<reference evidence="3 4" key="1">
    <citation type="journal article" date="2019" name="Genome Biol. Evol.">
        <title>Genomic Plasticity Mediated by Transposable Elements in the Plant Pathogenic Fungus Colletotrichum higginsianum.</title>
        <authorList>
            <person name="Tsushima A."/>
            <person name="Gan P."/>
            <person name="Kumakura N."/>
            <person name="Narusaka M."/>
            <person name="Takano Y."/>
            <person name="Narusaka Y."/>
            <person name="Shirasu K."/>
        </authorList>
    </citation>
    <scope>NUCLEOTIDE SEQUENCE [LARGE SCALE GENOMIC DNA]</scope>
    <source>
        <strain evidence="3 4">MAFF305635-RFP</strain>
    </source>
</reference>
<gene>
    <name evidence="3" type="ORF">CH35J_001274</name>
</gene>
<feature type="compositionally biased region" description="Polar residues" evidence="1">
    <location>
        <begin position="15"/>
        <end position="25"/>
    </location>
</feature>
<dbReference type="PANTHER" id="PTHR39611:SF2">
    <property type="entry name" value="HYDROXYPROLINE-RICH GLYCOPROTEIN DZ-HRGP"/>
    <property type="match status" value="1"/>
</dbReference>
<comment type="caution">
    <text evidence="3">The sequence shown here is derived from an EMBL/GenBank/DDBJ whole genome shotgun (WGS) entry which is preliminary data.</text>
</comment>
<feature type="compositionally biased region" description="Pro residues" evidence="1">
    <location>
        <begin position="238"/>
        <end position="249"/>
    </location>
</feature>
<proteinExistence type="predicted"/>
<dbReference type="AlphaFoldDB" id="A0A4T0WIQ9"/>
<feature type="region of interest" description="Disordered" evidence="1">
    <location>
        <begin position="197"/>
        <end position="274"/>
    </location>
</feature>
<evidence type="ECO:0000259" key="2">
    <source>
        <dbReference type="Pfam" id="PF24355"/>
    </source>
</evidence>
<feature type="domain" description="DUF7514" evidence="2">
    <location>
        <begin position="35"/>
        <end position="194"/>
    </location>
</feature>
<name>A0A4T0WIQ9_9PEZI</name>
<evidence type="ECO:0000313" key="4">
    <source>
        <dbReference type="Proteomes" id="UP000305883"/>
    </source>
</evidence>